<evidence type="ECO:0000313" key="1">
    <source>
        <dbReference type="EMBL" id="KNE88606.1"/>
    </source>
</evidence>
<evidence type="ECO:0000313" key="2">
    <source>
        <dbReference type="Proteomes" id="UP000054564"/>
    </source>
</evidence>
<comment type="caution">
    <text evidence="1">The sequence shown here is derived from an EMBL/GenBank/DDBJ whole genome shotgun (WGS) entry which is preliminary data.</text>
</comment>
<dbReference type="Proteomes" id="UP000054564">
    <property type="component" value="Unassembled WGS sequence"/>
</dbReference>
<reference evidence="2" key="1">
    <citation type="submission" date="2014-03" db="EMBL/GenBank/DDBJ databases">
        <title>The Genome Sequence of Puccinia striiformis f. sp. tritici PST-78.</title>
        <authorList>
            <consortium name="The Broad Institute Genome Sequencing Platform"/>
            <person name="Cuomo C."/>
            <person name="Hulbert S."/>
            <person name="Chen X."/>
            <person name="Walker B."/>
            <person name="Young S.K."/>
            <person name="Zeng Q."/>
            <person name="Gargeya S."/>
            <person name="Fitzgerald M."/>
            <person name="Haas B."/>
            <person name="Abouelleil A."/>
            <person name="Alvarado L."/>
            <person name="Arachchi H.M."/>
            <person name="Berlin A.M."/>
            <person name="Chapman S.B."/>
            <person name="Goldberg J."/>
            <person name="Griggs A."/>
            <person name="Gujja S."/>
            <person name="Hansen M."/>
            <person name="Howarth C."/>
            <person name="Imamovic A."/>
            <person name="Larimer J."/>
            <person name="McCowan C."/>
            <person name="Montmayeur A."/>
            <person name="Murphy C."/>
            <person name="Neiman D."/>
            <person name="Pearson M."/>
            <person name="Priest M."/>
            <person name="Roberts A."/>
            <person name="Saif S."/>
            <person name="Shea T."/>
            <person name="Sisk P."/>
            <person name="Sykes S."/>
            <person name="Wortman J."/>
            <person name="Nusbaum C."/>
            <person name="Birren B."/>
        </authorList>
    </citation>
    <scope>NUCLEOTIDE SEQUENCE [LARGE SCALE GENOMIC DNA]</scope>
    <source>
        <strain evidence="2">race PST-78</strain>
    </source>
</reference>
<dbReference type="EMBL" id="AJIL01001354">
    <property type="protein sequence ID" value="KNE88606.1"/>
    <property type="molecule type" value="Genomic_DNA"/>
</dbReference>
<dbReference type="InterPro" id="IPR019106">
    <property type="entry name" value="T4SS_TrbC"/>
</dbReference>
<protein>
    <submittedName>
        <fullName evidence="1">Uncharacterized protein</fullName>
    </submittedName>
</protein>
<name>A0A0L0UNR7_9BASI</name>
<gene>
    <name evidence="1" type="ORF">PSTG_17976</name>
</gene>
<organism evidence="1 2">
    <name type="scientific">Puccinia striiformis f. sp. tritici PST-78</name>
    <dbReference type="NCBI Taxonomy" id="1165861"/>
    <lineage>
        <taxon>Eukaryota</taxon>
        <taxon>Fungi</taxon>
        <taxon>Dikarya</taxon>
        <taxon>Basidiomycota</taxon>
        <taxon>Pucciniomycotina</taxon>
        <taxon>Pucciniomycetes</taxon>
        <taxon>Pucciniales</taxon>
        <taxon>Pucciniaceae</taxon>
        <taxon>Puccinia</taxon>
    </lineage>
</organism>
<sequence>MLSVPASAADGTPLDESPNETAYFLSASLPEKDLVPLIQAAEKHNMPVYFRGLINNDMKTTANYIQYLVGKYHIAGINIDPLRPGAGETLWGAVRCSVWQRCTQSGPGHHCAPRAVRRKQPEAPMWRATLSLYSAAGLLSLALNQCYAGDMNTSMEEGYSAAQTAGSQAQSSIGGAQPQQYFEHYDANPPQSGYYQGGTQTDTSLGAKGQQELGTSEMGQLARESFINNPSDKIDWDSDMMKNVRNIQQNTRCNRRRHRAAAKSVEADCRREAHIETRSKVVKKQKTVAVSVPMQSSWSGRWNGQLVIPEKARLLRVAVRASGMPIPYSQACYYQWNGRRVTES</sequence>
<proteinExistence type="predicted"/>
<dbReference type="Pfam" id="PF09673">
    <property type="entry name" value="TrbC_Ftype"/>
    <property type="match status" value="1"/>
</dbReference>
<keyword evidence="2" id="KW-1185">Reference proteome</keyword>
<accession>A0A0L0UNR7</accession>
<dbReference type="AlphaFoldDB" id="A0A0L0UNR7"/>